<reference evidence="2 3" key="1">
    <citation type="submission" date="2016-08" db="EMBL/GenBank/DDBJ databases">
        <authorList>
            <person name="Seilhamer J.J."/>
        </authorList>
    </citation>
    <scope>NUCLEOTIDE SEQUENCE [LARGE SCALE GENOMIC DNA]</scope>
    <source>
        <strain evidence="2">M3/6</strain>
    </source>
</reference>
<dbReference type="Pfam" id="PF19935">
    <property type="entry name" value="DUF6398"/>
    <property type="match status" value="1"/>
</dbReference>
<organism evidence="2 3">
    <name type="scientific">Proteiniphilum saccharofermentans</name>
    <dbReference type="NCBI Taxonomy" id="1642647"/>
    <lineage>
        <taxon>Bacteria</taxon>
        <taxon>Pseudomonadati</taxon>
        <taxon>Bacteroidota</taxon>
        <taxon>Bacteroidia</taxon>
        <taxon>Bacteroidales</taxon>
        <taxon>Dysgonomonadaceae</taxon>
        <taxon>Proteiniphilum</taxon>
    </lineage>
</organism>
<evidence type="ECO:0000259" key="1">
    <source>
        <dbReference type="Pfam" id="PF19935"/>
    </source>
</evidence>
<proteinExistence type="predicted"/>
<gene>
    <name evidence="2" type="ORF">PSM36_3186</name>
</gene>
<keyword evidence="3" id="KW-1185">Reference proteome</keyword>
<dbReference type="KEGG" id="psac:PSM36_3186"/>
<accession>A0A1R3TD93</accession>
<protein>
    <recommendedName>
        <fullName evidence="1">DUF6398 domain-containing protein</fullName>
    </recommendedName>
</protein>
<sequence length="168" mass="19569">MDTKQIKRKKEEELIELVSNFCQEKLNEEYKQLCIELVQKLGRKRNVPFLTGKMEIWAASVIYTIGNLNFLFDKSFEPYIPSSDIHNYFGTKSSTVGAKSKLIRDMLKLDRIFNNEFATGHMVDSNPLNQFVMIDDMIMPIESLPEEYQQMVREARARGEDISFRTNG</sequence>
<dbReference type="EMBL" id="LT605205">
    <property type="protein sequence ID" value="SCD21975.1"/>
    <property type="molecule type" value="Genomic_DNA"/>
</dbReference>
<dbReference type="Proteomes" id="UP000187464">
    <property type="component" value="Chromosome I"/>
</dbReference>
<dbReference type="InterPro" id="IPR045651">
    <property type="entry name" value="DUF6398"/>
</dbReference>
<evidence type="ECO:0000313" key="3">
    <source>
        <dbReference type="Proteomes" id="UP000187464"/>
    </source>
</evidence>
<name>A0A1R3TD93_9BACT</name>
<dbReference type="RefSeq" id="WP_076931700.1">
    <property type="nucleotide sequence ID" value="NZ_DAMBAO010000001.1"/>
</dbReference>
<feature type="domain" description="DUF6398" evidence="1">
    <location>
        <begin position="13"/>
        <end position="118"/>
    </location>
</feature>
<evidence type="ECO:0000313" key="2">
    <source>
        <dbReference type="EMBL" id="SCD21975.1"/>
    </source>
</evidence>
<dbReference type="AlphaFoldDB" id="A0A1R3TD93"/>
<dbReference type="STRING" id="1642647.PSM36_3186"/>